<dbReference type="InterPro" id="IPR003343">
    <property type="entry name" value="Big_2"/>
</dbReference>
<feature type="signal peptide" evidence="1">
    <location>
        <begin position="1"/>
        <end position="18"/>
    </location>
</feature>
<feature type="domain" description="BIG2" evidence="2">
    <location>
        <begin position="20"/>
        <end position="101"/>
    </location>
</feature>
<dbReference type="Proteomes" id="UP000315017">
    <property type="component" value="Chromosome"/>
</dbReference>
<name>A0A517YDJ9_9BACT</name>
<gene>
    <name evidence="3" type="ORF">ETAA8_34110</name>
</gene>
<proteinExistence type="predicted"/>
<evidence type="ECO:0000256" key="1">
    <source>
        <dbReference type="SAM" id="SignalP"/>
    </source>
</evidence>
<keyword evidence="1" id="KW-0732">Signal</keyword>
<dbReference type="EMBL" id="CP036274">
    <property type="protein sequence ID" value="QDU28311.1"/>
    <property type="molecule type" value="Genomic_DNA"/>
</dbReference>
<evidence type="ECO:0000313" key="4">
    <source>
        <dbReference type="Proteomes" id="UP000315017"/>
    </source>
</evidence>
<feature type="domain" description="BIG2" evidence="2">
    <location>
        <begin position="219"/>
        <end position="301"/>
    </location>
</feature>
<dbReference type="KEGG" id="aagg:ETAA8_34110"/>
<dbReference type="InterPro" id="IPR008964">
    <property type="entry name" value="Invasin/intimin_cell_adhesion"/>
</dbReference>
<evidence type="ECO:0000313" key="3">
    <source>
        <dbReference type="EMBL" id="QDU28311.1"/>
    </source>
</evidence>
<dbReference type="PANTHER" id="PTHR35889">
    <property type="entry name" value="CYCLOINULO-OLIGOSACCHARIDE FRUCTANOTRANSFERASE-RELATED"/>
    <property type="match status" value="1"/>
</dbReference>
<dbReference type="OrthoDB" id="9764302at2"/>
<dbReference type="AlphaFoldDB" id="A0A517YDJ9"/>
<keyword evidence="4" id="KW-1185">Reference proteome</keyword>
<protein>
    <submittedName>
        <fullName evidence="3">Bacterial Ig-like domain (Group 2)</fullName>
    </submittedName>
</protein>
<sequence length="807" mass="88835" precursor="true">MVCSVFIALVLASADPSAAGITSLRIDPPAPLLRGADASQQLLVTALRDGGEFDTTDEAKFQSSQPTIALVTAEGVVLPVATGTAKITAEFGGRTFSVDVKVENPTQLPSLHFGRDIIPVLTKAGCNSGGCHGKQSGQNGFKLSVFGHDIKADYHALVSEGRGRRLSPAAPRQSLLLTKAVNQVPHGGGQRLDVDSTEYRRLLRWVDAGMPRGDDETPHVVAIDVIPKQPVMQPQSRQRLLVTAKYSDGSYRDVTNEAVYTSNDETRATIDPDGRIATTMMAGDSAIVVRYQELIAASFVTVPLNRELLGTAQLAGWNRAHFIDRLVAEKWERLKLSPSPGADEATFHRRVYLDLIGKLPTPVEVTTYLADQAVDKRVQLVDSLLARPEYADYWSLKWADLLRINREDLGPKPAYRYHQWLRRSLERNQPYDEFLRELITAQGNGDTNGAVNFFRAFDKPDDLSVAVSQVFLGVRLDCAKCHHHPYEKWGQDDFYGLAAFFPRLQTKKGTGTDVSFFVGDKGDVKHPQTKEVVSPRVLLGKPLESVPDTDPREHLAAWLAAPDNPFVARALVNRVWAQLMGRGLVEPVDDMRDTNPATNEPLLDALARDFVAQGFDLRRLIRTIATSQVYGLSSLPNADNLRDTQNYSRAYRKRLSAEVLLDAVCDVTGESESFAGMPPGTRAVQLWDHRLPSAFLDTFGRPQRKTVCQCERLAETTLGQVLHLMNAPPVNDKLSSPVGRVAQLAASERAPAELIAELYLAAFGRLPRDDEKTKALAAFAQPGATRRSAAEDILWALLNSSEFVLNH</sequence>
<dbReference type="SMART" id="SM00635">
    <property type="entry name" value="BID_2"/>
    <property type="match status" value="2"/>
</dbReference>
<dbReference type="RefSeq" id="WP_145090378.1">
    <property type="nucleotide sequence ID" value="NZ_CP036274.1"/>
</dbReference>
<dbReference type="Pfam" id="PF22359">
    <property type="entry name" value="Big-like"/>
    <property type="match status" value="1"/>
</dbReference>
<dbReference type="Pfam" id="PF07583">
    <property type="entry name" value="PSCyt2"/>
    <property type="match status" value="1"/>
</dbReference>
<dbReference type="Pfam" id="PF07587">
    <property type="entry name" value="PSD1"/>
    <property type="match status" value="1"/>
</dbReference>
<organism evidence="3 4">
    <name type="scientific">Anatilimnocola aggregata</name>
    <dbReference type="NCBI Taxonomy" id="2528021"/>
    <lineage>
        <taxon>Bacteria</taxon>
        <taxon>Pseudomonadati</taxon>
        <taxon>Planctomycetota</taxon>
        <taxon>Planctomycetia</taxon>
        <taxon>Pirellulales</taxon>
        <taxon>Pirellulaceae</taxon>
        <taxon>Anatilimnocola</taxon>
    </lineage>
</organism>
<evidence type="ECO:0000259" key="2">
    <source>
        <dbReference type="SMART" id="SM00635"/>
    </source>
</evidence>
<feature type="chain" id="PRO_5021858053" evidence="1">
    <location>
        <begin position="19"/>
        <end position="807"/>
    </location>
</feature>
<dbReference type="InterPro" id="IPR022655">
    <property type="entry name" value="DUF1553"/>
</dbReference>
<dbReference type="InterPro" id="IPR011444">
    <property type="entry name" value="DUF1549"/>
</dbReference>
<reference evidence="3 4" key="1">
    <citation type="submission" date="2019-02" db="EMBL/GenBank/DDBJ databases">
        <title>Deep-cultivation of Planctomycetes and their phenomic and genomic characterization uncovers novel biology.</title>
        <authorList>
            <person name="Wiegand S."/>
            <person name="Jogler M."/>
            <person name="Boedeker C."/>
            <person name="Pinto D."/>
            <person name="Vollmers J."/>
            <person name="Rivas-Marin E."/>
            <person name="Kohn T."/>
            <person name="Peeters S.H."/>
            <person name="Heuer A."/>
            <person name="Rast P."/>
            <person name="Oberbeckmann S."/>
            <person name="Bunk B."/>
            <person name="Jeske O."/>
            <person name="Meyerdierks A."/>
            <person name="Storesund J.E."/>
            <person name="Kallscheuer N."/>
            <person name="Luecker S."/>
            <person name="Lage O.M."/>
            <person name="Pohl T."/>
            <person name="Merkel B.J."/>
            <person name="Hornburger P."/>
            <person name="Mueller R.-W."/>
            <person name="Bruemmer F."/>
            <person name="Labrenz M."/>
            <person name="Spormann A.M."/>
            <person name="Op den Camp H."/>
            <person name="Overmann J."/>
            <person name="Amann R."/>
            <person name="Jetten M.S.M."/>
            <person name="Mascher T."/>
            <person name="Medema M.H."/>
            <person name="Devos D.P."/>
            <person name="Kaster A.-K."/>
            <person name="Ovreas L."/>
            <person name="Rohde M."/>
            <person name="Galperin M.Y."/>
            <person name="Jogler C."/>
        </authorList>
    </citation>
    <scope>NUCLEOTIDE SEQUENCE [LARGE SCALE GENOMIC DNA]</scope>
    <source>
        <strain evidence="3 4">ETA_A8</strain>
    </source>
</reference>
<accession>A0A517YDJ9</accession>
<dbReference type="Gene3D" id="2.60.40.1080">
    <property type="match status" value="2"/>
</dbReference>
<dbReference type="PANTHER" id="PTHR35889:SF3">
    <property type="entry name" value="F-BOX DOMAIN-CONTAINING PROTEIN"/>
    <property type="match status" value="1"/>
</dbReference>
<dbReference type="SUPFAM" id="SSF49373">
    <property type="entry name" value="Invasin/intimin cell-adhesion fragments"/>
    <property type="match status" value="1"/>
</dbReference>
<dbReference type="InterPro" id="IPR054604">
    <property type="entry name" value="SbsC_Big-like"/>
</dbReference>